<feature type="transmembrane region" description="Helical" evidence="1">
    <location>
        <begin position="63"/>
        <end position="83"/>
    </location>
</feature>
<feature type="transmembrane region" description="Helical" evidence="1">
    <location>
        <begin position="114"/>
        <end position="131"/>
    </location>
</feature>
<keyword evidence="1" id="KW-0812">Transmembrane</keyword>
<gene>
    <name evidence="3" type="ORF">GA0074704_2337</name>
</gene>
<dbReference type="EMBL" id="LT607751">
    <property type="protein sequence ID" value="SCG49379.1"/>
    <property type="molecule type" value="Genomic_DNA"/>
</dbReference>
<organism evidence="3 4">
    <name type="scientific">Micromonospora siamensis</name>
    <dbReference type="NCBI Taxonomy" id="299152"/>
    <lineage>
        <taxon>Bacteria</taxon>
        <taxon>Bacillati</taxon>
        <taxon>Actinomycetota</taxon>
        <taxon>Actinomycetes</taxon>
        <taxon>Micromonosporales</taxon>
        <taxon>Micromonosporaceae</taxon>
        <taxon>Micromonospora</taxon>
    </lineage>
</organism>
<reference evidence="3 4" key="1">
    <citation type="submission" date="2016-06" db="EMBL/GenBank/DDBJ databases">
        <authorList>
            <person name="Kjaerup R.B."/>
            <person name="Dalgaard T.S."/>
            <person name="Juul-Madsen H.R."/>
        </authorList>
    </citation>
    <scope>NUCLEOTIDE SEQUENCE [LARGE SCALE GENOMIC DNA]</scope>
    <source>
        <strain evidence="3 4">DSM 45097</strain>
    </source>
</reference>
<dbReference type="Pfam" id="PF23636">
    <property type="entry name" value="DUF7144"/>
    <property type="match status" value="1"/>
</dbReference>
<keyword evidence="4" id="KW-1185">Reference proteome</keyword>
<evidence type="ECO:0000313" key="4">
    <source>
        <dbReference type="Proteomes" id="UP000198210"/>
    </source>
</evidence>
<dbReference type="RefSeq" id="WP_088970527.1">
    <property type="nucleotide sequence ID" value="NZ_JBHLYF010000006.1"/>
</dbReference>
<sequence>MARRRLPDGAPVGRFAVPRRPALLAGALVATAGLADVLSYLGLETVNPYVVMTGQGMVELRTTGWTRAHLLAGVAVLLTGLLLATGRTWAVLAGLGVVTGAIALDAMFLPFDPLHGVLALGLHLGAVTILLRNRGAPARRPG</sequence>
<feature type="transmembrane region" description="Helical" evidence="1">
    <location>
        <begin position="21"/>
        <end position="43"/>
    </location>
</feature>
<dbReference type="AlphaFoldDB" id="A0A1C5HTP2"/>
<evidence type="ECO:0000256" key="1">
    <source>
        <dbReference type="SAM" id="Phobius"/>
    </source>
</evidence>
<dbReference type="Proteomes" id="UP000198210">
    <property type="component" value="Chromosome I"/>
</dbReference>
<name>A0A1C5HTP2_9ACTN</name>
<dbReference type="InterPro" id="IPR055568">
    <property type="entry name" value="DUF7144"/>
</dbReference>
<keyword evidence="1" id="KW-1133">Transmembrane helix</keyword>
<accession>A0A1C5HTP2</accession>
<feature type="domain" description="DUF7144" evidence="2">
    <location>
        <begin position="23"/>
        <end position="132"/>
    </location>
</feature>
<protein>
    <recommendedName>
        <fullName evidence="2">DUF7144 domain-containing protein</fullName>
    </recommendedName>
</protein>
<feature type="transmembrane region" description="Helical" evidence="1">
    <location>
        <begin position="90"/>
        <end position="108"/>
    </location>
</feature>
<keyword evidence="1" id="KW-0472">Membrane</keyword>
<evidence type="ECO:0000313" key="3">
    <source>
        <dbReference type="EMBL" id="SCG49379.1"/>
    </source>
</evidence>
<proteinExistence type="predicted"/>
<evidence type="ECO:0000259" key="2">
    <source>
        <dbReference type="Pfam" id="PF23636"/>
    </source>
</evidence>